<keyword evidence="4 9" id="KW-0328">Glycosyltransferase</keyword>
<keyword evidence="7 9" id="KW-0119">Carbohydrate metabolism</keyword>
<evidence type="ECO:0000256" key="2">
    <source>
        <dbReference type="ARBA" id="ARBA00001933"/>
    </source>
</evidence>
<accession>A0ABX8B4Y5</accession>
<dbReference type="EMBL" id="CP072642">
    <property type="protein sequence ID" value="QUV94574.1"/>
    <property type="molecule type" value="Genomic_DNA"/>
</dbReference>
<comment type="function">
    <text evidence="9">Allosteric enzyme that catalyzes the rate-limiting step in glycogen catabolism, the phosphorolytic cleavage of glycogen to produce glucose-1-phosphate, and plays a central role in maintaining cellular and organismal glucose homeostasis.</text>
</comment>
<evidence type="ECO:0000256" key="3">
    <source>
        <dbReference type="ARBA" id="ARBA00006047"/>
    </source>
</evidence>
<dbReference type="Proteomes" id="UP000677668">
    <property type="component" value="Chromosome 1"/>
</dbReference>
<keyword evidence="5 9" id="KW-0808">Transferase</keyword>
<comment type="catalytic activity">
    <reaction evidence="1 9">
        <text>[(1-&gt;4)-alpha-D-glucosyl](n) + phosphate = [(1-&gt;4)-alpha-D-glucosyl](n-1) + alpha-D-glucose 1-phosphate</text>
        <dbReference type="Rhea" id="RHEA:41732"/>
        <dbReference type="Rhea" id="RHEA-COMP:9584"/>
        <dbReference type="Rhea" id="RHEA-COMP:9586"/>
        <dbReference type="ChEBI" id="CHEBI:15444"/>
        <dbReference type="ChEBI" id="CHEBI:43474"/>
        <dbReference type="ChEBI" id="CHEBI:58601"/>
        <dbReference type="EC" id="2.4.1.1"/>
    </reaction>
</comment>
<name>A0ABX8B4Y5_9BACT</name>
<keyword evidence="6 9" id="KW-0663">Pyridoxal phosphate</keyword>
<dbReference type="SUPFAM" id="SSF53756">
    <property type="entry name" value="UDP-Glycosyltransferase/glycogen phosphorylase"/>
    <property type="match status" value="1"/>
</dbReference>
<dbReference type="RefSeq" id="WP_211422856.1">
    <property type="nucleotide sequence ID" value="NZ_CP072642.1"/>
</dbReference>
<evidence type="ECO:0000256" key="9">
    <source>
        <dbReference type="RuleBase" id="RU000587"/>
    </source>
</evidence>
<evidence type="ECO:0000313" key="10">
    <source>
        <dbReference type="EMBL" id="QUV94574.1"/>
    </source>
</evidence>
<comment type="similarity">
    <text evidence="3 9">Belongs to the glycogen phosphorylase family.</text>
</comment>
<comment type="cofactor">
    <cofactor evidence="2 9">
        <name>pyridoxal 5'-phosphate</name>
        <dbReference type="ChEBI" id="CHEBI:597326"/>
    </cofactor>
</comment>
<organism evidence="10 11">
    <name type="scientific">Chloracidobacterium sp. N</name>
    <dbReference type="NCBI Taxonomy" id="2821540"/>
    <lineage>
        <taxon>Bacteria</taxon>
        <taxon>Pseudomonadati</taxon>
        <taxon>Acidobacteriota</taxon>
        <taxon>Terriglobia</taxon>
        <taxon>Terriglobales</taxon>
        <taxon>Acidobacteriaceae</taxon>
        <taxon>Chloracidobacterium</taxon>
        <taxon>Chloracidobacterium aggregatum</taxon>
    </lineage>
</organism>
<keyword evidence="11" id="KW-1185">Reference proteome</keyword>
<dbReference type="PANTHER" id="PTHR11468">
    <property type="entry name" value="GLYCOGEN PHOSPHORYLASE"/>
    <property type="match status" value="1"/>
</dbReference>
<evidence type="ECO:0000256" key="8">
    <source>
        <dbReference type="ARBA" id="ARBA00025174"/>
    </source>
</evidence>
<dbReference type="Gene3D" id="3.40.50.2000">
    <property type="entry name" value="Glycogen Phosphorylase B"/>
    <property type="match status" value="2"/>
</dbReference>
<dbReference type="PIRSF" id="PIRSF000460">
    <property type="entry name" value="Pprylas_GlgP"/>
    <property type="match status" value="1"/>
</dbReference>
<sequence>MSEVKTSLSESAANLSAYESYHGLTAEAIQRSFLDHLEFTLAKDRFTVTHLDQYLALAYAVRDRLIERWLRTQDTYYRADAKRVYYLSMEFLMGRTLGNAIVNLNLKEECRRALLDLGYRLEDIQETEPDAGLGNGGLGRLAACFLDSMATLAIPGYGYGIRYEYGIFNQGIKDGEQVEQPDNWLRYGNPWEIARPEVLYPVHYYGEVVQFPNGNGKIAHKWIKTETVLAMAYDTPIPGYGVQNVNTLRLWSSKASREFDFHHFNEGDYISAVRSKTESETISKVLYPNDNRHSGKELRLKQEYFFVAATLQDIIRRYKKTRKTFDEFPDKVAIQLNDTHPAIAIAELMRIFVDVEDIPWEKAWELTRATVAYTNHTVLPEALEKWTVELLGKVLPRHLEIIYDINYHFLRDVRVRYPNNEELVQRVSLVEEPVLGIRPKSIRMANLAIVGSHRVNGVAALHTEIIKRELFRDFALMFPDKFENKTNGITQRRWLACCNPQLASLITEAIGDKWMTDLYEMEKLIPFADDPGFRQAWQKVKQDGKDILIEVVNQTWKQKLHIDKHSIFDCQVKRIHEYKRQLLNLLHAITLYNRLRHNPNLEMVPRTIFFSGKAAPGYRQAKLIIRLINAVADVINNDVITKDRLRVVFLPNYRVSLAEKIMPGAELSEQISTAGMEASGTGNMKFALNGALTIGTLDGANIEIAEEVGSDNIFIFGLTVEEIAKLKPHYSSWDYFHSDPELNEVLNMIGGGYFSPLDKELFHPILFSLLEGGDQYFVLADYHAYVECQERVAQAYLNQDQWTRKSILNAAKMGKFSSDRTIQEYAQSIWRVSPVAVNMATCDV</sequence>
<dbReference type="InterPro" id="IPR000811">
    <property type="entry name" value="Glyco_trans_35"/>
</dbReference>
<dbReference type="NCBIfam" id="TIGR02093">
    <property type="entry name" value="P_ylase"/>
    <property type="match status" value="1"/>
</dbReference>
<dbReference type="InterPro" id="IPR035090">
    <property type="entry name" value="Pyridoxal_P_attach_site"/>
</dbReference>
<evidence type="ECO:0000256" key="4">
    <source>
        <dbReference type="ARBA" id="ARBA00022676"/>
    </source>
</evidence>
<proteinExistence type="inferred from homology"/>
<evidence type="ECO:0000256" key="6">
    <source>
        <dbReference type="ARBA" id="ARBA00022898"/>
    </source>
</evidence>
<evidence type="ECO:0000313" key="11">
    <source>
        <dbReference type="Proteomes" id="UP000677668"/>
    </source>
</evidence>
<dbReference type="EC" id="2.4.1.1" evidence="9"/>
<dbReference type="PANTHER" id="PTHR11468:SF3">
    <property type="entry name" value="GLYCOGEN PHOSPHORYLASE, LIVER FORM"/>
    <property type="match status" value="1"/>
</dbReference>
<dbReference type="PROSITE" id="PS00102">
    <property type="entry name" value="PHOSPHORYLASE"/>
    <property type="match status" value="1"/>
</dbReference>
<comment type="function">
    <text evidence="8">Phosphorylase is an important allosteric enzyme in carbohydrate metabolism. Enzymes from different sources differ in their regulatory mechanisms and in their natural substrates. However, all known phosphorylases share catalytic and structural properties.</text>
</comment>
<evidence type="ECO:0000256" key="5">
    <source>
        <dbReference type="ARBA" id="ARBA00022679"/>
    </source>
</evidence>
<evidence type="ECO:0000256" key="7">
    <source>
        <dbReference type="ARBA" id="ARBA00023277"/>
    </source>
</evidence>
<evidence type="ECO:0000256" key="1">
    <source>
        <dbReference type="ARBA" id="ARBA00001275"/>
    </source>
</evidence>
<dbReference type="Pfam" id="PF00343">
    <property type="entry name" value="Phosphorylase"/>
    <property type="match status" value="1"/>
</dbReference>
<reference evidence="10 11" key="1">
    <citation type="submission" date="2021-03" db="EMBL/GenBank/DDBJ databases">
        <title>Genomic and phenotypic characterization of Chloracidobacterium isolates provides evidence for multiple species.</title>
        <authorList>
            <person name="Saini M.K."/>
            <person name="Costas A.M.G."/>
            <person name="Tank M."/>
            <person name="Bryant D.A."/>
        </authorList>
    </citation>
    <scope>NUCLEOTIDE SEQUENCE [LARGE SCALE GENOMIC DNA]</scope>
    <source>
        <strain evidence="10 11">N</strain>
    </source>
</reference>
<dbReference type="InterPro" id="IPR011833">
    <property type="entry name" value="Glycg_phsphrylas"/>
</dbReference>
<protein>
    <recommendedName>
        <fullName evidence="9">Alpha-1,4 glucan phosphorylase</fullName>
        <ecNumber evidence="9">2.4.1.1</ecNumber>
    </recommendedName>
</protein>
<dbReference type="CDD" id="cd04300">
    <property type="entry name" value="GT35_Glycogen_Phosphorylase"/>
    <property type="match status" value="1"/>
</dbReference>
<gene>
    <name evidence="10" type="ORF">J8C05_03770</name>
</gene>